<dbReference type="PANTHER" id="PTHR11593">
    <property type="entry name" value="60S RIBOSOMAL PROTEIN L17"/>
    <property type="match status" value="1"/>
</dbReference>
<protein>
    <recommendedName>
        <fullName evidence="6">60S ribosomal protein L17</fullName>
    </recommendedName>
</protein>
<evidence type="ECO:0000256" key="2">
    <source>
        <dbReference type="ARBA" id="ARBA00022980"/>
    </source>
</evidence>
<dbReference type="GO" id="GO:0002181">
    <property type="term" value="P:cytoplasmic translation"/>
    <property type="evidence" value="ECO:0007669"/>
    <property type="project" value="TreeGrafter"/>
</dbReference>
<dbReference type="SUPFAM" id="SSF54843">
    <property type="entry name" value="Ribosomal protein L22"/>
    <property type="match status" value="1"/>
</dbReference>
<dbReference type="AlphaFoldDB" id="A0A7S3IMZ3"/>
<dbReference type="PANTHER" id="PTHR11593:SF10">
    <property type="entry name" value="60S RIBOSOMAL PROTEIN L17"/>
    <property type="match status" value="1"/>
</dbReference>
<name>A0A7S3IMZ3_9SPIT</name>
<accession>A0A7S3IMZ3</accession>
<dbReference type="EMBL" id="HBIH01021796">
    <property type="protein sequence ID" value="CAE0328058.1"/>
    <property type="molecule type" value="Transcribed_RNA"/>
</dbReference>
<proteinExistence type="inferred from homology"/>
<sequence length="183" mass="20799">MVKYSRQPAEPTKSAMCRVDDLRAHFKNTYETARACKGLFLPAAIEYMDNVLEHKSIIPFRRFAGGVGRHAMLKHFKNTTTGRWPVKSVKHVTLLLKNLKSNAESKGLDVEKCQITHVCTQRAVSGRRRTYRAHGRISPYLSSNCHIEFHVTEKAKGVERADKKEVRLTKKQVAKQRLAIGGK</sequence>
<dbReference type="Pfam" id="PF00237">
    <property type="entry name" value="Ribosomal_L22"/>
    <property type="match status" value="1"/>
</dbReference>
<dbReference type="InterPro" id="IPR036394">
    <property type="entry name" value="Ribosomal_uL22_sf"/>
</dbReference>
<keyword evidence="3 4" id="KW-0687">Ribonucleoprotein</keyword>
<dbReference type="InterPro" id="IPR005721">
    <property type="entry name" value="Ribosomal_uL22_euk/arc"/>
</dbReference>
<comment type="similarity">
    <text evidence="1 4">Belongs to the universal ribosomal protein uL22 family.</text>
</comment>
<dbReference type="InterPro" id="IPR001063">
    <property type="entry name" value="Ribosomal_uL22"/>
</dbReference>
<dbReference type="NCBIfam" id="TIGR01038">
    <property type="entry name" value="uL22_arch_euk"/>
    <property type="match status" value="1"/>
</dbReference>
<evidence type="ECO:0000313" key="5">
    <source>
        <dbReference type="EMBL" id="CAE0328058.1"/>
    </source>
</evidence>
<gene>
    <name evidence="5" type="ORF">SINC0208_LOCUS8685</name>
</gene>
<dbReference type="GO" id="GO:0003735">
    <property type="term" value="F:structural constituent of ribosome"/>
    <property type="evidence" value="ECO:0007669"/>
    <property type="project" value="InterPro"/>
</dbReference>
<evidence type="ECO:0000256" key="1">
    <source>
        <dbReference type="ARBA" id="ARBA00009451"/>
    </source>
</evidence>
<reference evidence="5" key="1">
    <citation type="submission" date="2021-01" db="EMBL/GenBank/DDBJ databases">
        <authorList>
            <person name="Corre E."/>
            <person name="Pelletier E."/>
            <person name="Niang G."/>
            <person name="Scheremetjew M."/>
            <person name="Finn R."/>
            <person name="Kale V."/>
            <person name="Holt S."/>
            <person name="Cochrane G."/>
            <person name="Meng A."/>
            <person name="Brown T."/>
            <person name="Cohen L."/>
        </authorList>
    </citation>
    <scope>NUCLEOTIDE SEQUENCE</scope>
    <source>
        <strain evidence="5">S3</strain>
    </source>
</reference>
<dbReference type="Gene3D" id="3.90.470.10">
    <property type="entry name" value="Ribosomal protein L22/L17"/>
    <property type="match status" value="1"/>
</dbReference>
<evidence type="ECO:0000256" key="3">
    <source>
        <dbReference type="ARBA" id="ARBA00023274"/>
    </source>
</evidence>
<evidence type="ECO:0000256" key="4">
    <source>
        <dbReference type="RuleBase" id="RU004005"/>
    </source>
</evidence>
<evidence type="ECO:0008006" key="6">
    <source>
        <dbReference type="Google" id="ProtNLM"/>
    </source>
</evidence>
<keyword evidence="2 4" id="KW-0689">Ribosomal protein</keyword>
<organism evidence="5">
    <name type="scientific">Strombidium inclinatum</name>
    <dbReference type="NCBI Taxonomy" id="197538"/>
    <lineage>
        <taxon>Eukaryota</taxon>
        <taxon>Sar</taxon>
        <taxon>Alveolata</taxon>
        <taxon>Ciliophora</taxon>
        <taxon>Intramacronucleata</taxon>
        <taxon>Spirotrichea</taxon>
        <taxon>Oligotrichia</taxon>
        <taxon>Strombidiidae</taxon>
        <taxon>Strombidium</taxon>
    </lineage>
</organism>
<dbReference type="GO" id="GO:0022625">
    <property type="term" value="C:cytosolic large ribosomal subunit"/>
    <property type="evidence" value="ECO:0007669"/>
    <property type="project" value="TreeGrafter"/>
</dbReference>